<protein>
    <recommendedName>
        <fullName evidence="3">RNase III domain-containing protein</fullName>
    </recommendedName>
</protein>
<dbReference type="EMBL" id="JADGJD010000061">
    <property type="protein sequence ID" value="KAJ3055775.1"/>
    <property type="molecule type" value="Genomic_DNA"/>
</dbReference>
<organism evidence="1 2">
    <name type="scientific">Rhizophlyctis rosea</name>
    <dbReference type="NCBI Taxonomy" id="64517"/>
    <lineage>
        <taxon>Eukaryota</taxon>
        <taxon>Fungi</taxon>
        <taxon>Fungi incertae sedis</taxon>
        <taxon>Chytridiomycota</taxon>
        <taxon>Chytridiomycota incertae sedis</taxon>
        <taxon>Chytridiomycetes</taxon>
        <taxon>Rhizophlyctidales</taxon>
        <taxon>Rhizophlyctidaceae</taxon>
        <taxon>Rhizophlyctis</taxon>
    </lineage>
</organism>
<gene>
    <name evidence="1" type="ORF">HK097_009345</name>
</gene>
<dbReference type="AlphaFoldDB" id="A0AAD5SII5"/>
<evidence type="ECO:0000313" key="1">
    <source>
        <dbReference type="EMBL" id="KAJ3055775.1"/>
    </source>
</evidence>
<dbReference type="Proteomes" id="UP001212841">
    <property type="component" value="Unassembled WGS sequence"/>
</dbReference>
<accession>A0AAD5SII5</accession>
<evidence type="ECO:0000313" key="2">
    <source>
        <dbReference type="Proteomes" id="UP001212841"/>
    </source>
</evidence>
<name>A0AAD5SII5_9FUNG</name>
<evidence type="ECO:0008006" key="3">
    <source>
        <dbReference type="Google" id="ProtNLM"/>
    </source>
</evidence>
<reference evidence="1" key="1">
    <citation type="submission" date="2020-05" db="EMBL/GenBank/DDBJ databases">
        <title>Phylogenomic resolution of chytrid fungi.</title>
        <authorList>
            <person name="Stajich J.E."/>
            <person name="Amses K."/>
            <person name="Simmons R."/>
            <person name="Seto K."/>
            <person name="Myers J."/>
            <person name="Bonds A."/>
            <person name="Quandt C.A."/>
            <person name="Barry K."/>
            <person name="Liu P."/>
            <person name="Grigoriev I."/>
            <person name="Longcore J.E."/>
            <person name="James T.Y."/>
        </authorList>
    </citation>
    <scope>NUCLEOTIDE SEQUENCE</scope>
    <source>
        <strain evidence="1">JEL0318</strain>
    </source>
</reference>
<proteinExistence type="predicted"/>
<sequence length="431" mass="48061">MNPSQVIVAVPDSTQPRYHSCWGLVLSIVDCSPALRAGGNGRARATDVSDNPSLSKAVESASSLFGMMGLLMANTLPSPSHIRLAVAQKQGNTWITKLAYDQSSFLIVDADDVRMIPRELYHVTDPSHIEAGSLFEVTRTKRNDHRVLKRYSFRHMAADETYRGDIESNQLDGNMLKNVAIEPEILMALPAALKQRNEVVKLMASHAIRTLLTNNIQIPFSDQLVTWVNTELQRAKNQASTTLLGALGHQVLKALFSISAVSQHRNRLPGFYKNLIHHLLYSTVAIDHLPEKSALYFERIGTNNIQQVIYALFGYIAYRFGMPYVLQIASSKEMIPPIVKPIQTSPPAYNVPNPRQSSVAAIKRSMGRQWHNDKFFYSAFNTGSGDMERAEFIGDAILSYRIGIHAYTRALTLGNVQPTNTDPSGRDKQRQ</sequence>
<keyword evidence="2" id="KW-1185">Reference proteome</keyword>
<comment type="caution">
    <text evidence="1">The sequence shown here is derived from an EMBL/GenBank/DDBJ whole genome shotgun (WGS) entry which is preliminary data.</text>
</comment>